<evidence type="ECO:0000256" key="2">
    <source>
        <dbReference type="ARBA" id="ARBA00022737"/>
    </source>
</evidence>
<accession>A0A8C5HBN8</accession>
<feature type="compositionally biased region" description="Basic and acidic residues" evidence="6">
    <location>
        <begin position="881"/>
        <end position="890"/>
    </location>
</feature>
<feature type="compositionally biased region" description="Polar residues" evidence="6">
    <location>
        <begin position="176"/>
        <end position="190"/>
    </location>
</feature>
<sequence>MDVQAPLTAVYIHTLPALLAQPTPLRLSVQGLHHHSEGPPPSFTLHIPNGLQVQAGPSLVVSAPAAKTARSAGKHVCPHCGRDCMKPSVLEKHLRCHTGERPYPCATCKVSFKTQSNLYKHRRTQAHARLSYESEQSGQSSRETSFSEVSVDEQSDDVVPSTDDHTEVCARETKDSASQQKPSTNGNNNSEPKESKAPTKEEEKSEKSHLNVGQHPSLQRQEATLFSKHWESSSSRGKSQSHESTDSGFSESCDPSSSPSCVSSEQSIECVPECCTERLQSVQDAQTGEQRSLEERISQLISQNTAVVEDKHLEHVRPRKSVLSKQGSIDLPMPYTYKDSFHFEMRLGPNNVHTAGSSSNQHAPITRSHSLPFSMTLLQPDTPSHRSDYGTLIRRDDSVKQNSSSNHHPLVRQTAVDCNHSAEGGLCTNQSCASSLSCDGDSAEETNNKKFRRRKSQKFAYDKWYMYGGGTFKKLYNVEKVSDNKSKKSSPSPDLEAPNRLKVCPKAALQMVGSTDSRNSRTRVSHAIYHAASFPISNVKFPLQSRLSLPSIGLTLTDKPEGVTRTDPEIQTHEADPSQLDDGQVPSNRKKQKTDFQTSSVSLFPAPVVVASNPPQSSNVTYSNVFTPKDPRSQSSIHAHVQPVALPTTSPSSAAKNSFLPKYQLKIPNPTERVLNSSPCVAEQKTELVPLSRSSNPEECLPSICKSLNILNVTQTCVTSICQSHESNVSETSSGPGLLSGAFDGPSQFHQPVTSTSVVLTVTTANTEKPACAAVQAFPRPQSSSSSSSLHHSGHAVGTGAPLVPGAVALDLVQPAAQNVFHVQTADLQICFQIISDEQLALIEPQIESLTDCYQSRDFKDKDSGNLQNQPQDICVTTESSEVRVSHQQEEQESSFQTEEMTQVGPRGDQYLHTQISVMEGQRESEGNVTKAQEEQASTKTHSGMSCDPIRPRTPHSLSDLHPQVGSLSPTSSHQDQDQDQDQDQELKLSSITASHWSAAERPTGSCYVSDGSAELPAESQNVNNASAERSQNVSNASAEHPAGSVCNASLECPARSVSNTSAERLAGNVSNASTECPSGSVSDASSEHPSRNFCDASSKHPLGSVSDASSKHPSGSLSDASLERPAGSFYVSDASTERPAGSCYVRDASTERPSGSCYVSNASSEHLAGSCYVSDASTERPAESYYISDASTERPSGSYYISDASAERPAGSCCISDASSGHPAGNCYISDASSEHPAGNCYISDASSEHPAGSCYISDASSEHPAGSCYISDASSELQTSRTDPDVHSSLDLHEDMCVSMFSSDVLQECVSTVQSCLSQSEDSSSDDEGKLIIEL</sequence>
<keyword evidence="9" id="KW-1185">Reference proteome</keyword>
<evidence type="ECO:0000256" key="3">
    <source>
        <dbReference type="ARBA" id="ARBA00022771"/>
    </source>
</evidence>
<feature type="compositionally biased region" description="Polar residues" evidence="6">
    <location>
        <begin position="1107"/>
        <end position="1120"/>
    </location>
</feature>
<feature type="region of interest" description="Disordered" evidence="6">
    <location>
        <begin position="123"/>
        <end position="262"/>
    </location>
</feature>
<reference evidence="8" key="3">
    <citation type="submission" date="2025-09" db="UniProtKB">
        <authorList>
            <consortium name="Ensembl"/>
        </authorList>
    </citation>
    <scope>IDENTIFICATION</scope>
</reference>
<evidence type="ECO:0000256" key="6">
    <source>
        <dbReference type="SAM" id="MobiDB-lite"/>
    </source>
</evidence>
<keyword evidence="2" id="KW-0677">Repeat</keyword>
<feature type="compositionally biased region" description="Low complexity" evidence="6">
    <location>
        <begin position="894"/>
        <end position="903"/>
    </location>
</feature>
<feature type="region of interest" description="Disordered" evidence="6">
    <location>
        <begin position="554"/>
        <end position="598"/>
    </location>
</feature>
<keyword evidence="3 5" id="KW-0863">Zinc-finger</keyword>
<feature type="domain" description="C2H2-type" evidence="7">
    <location>
        <begin position="103"/>
        <end position="128"/>
    </location>
</feature>
<feature type="region of interest" description="Disordered" evidence="6">
    <location>
        <begin position="1066"/>
        <end position="1123"/>
    </location>
</feature>
<feature type="compositionally biased region" description="Polar residues" evidence="6">
    <location>
        <begin position="133"/>
        <end position="144"/>
    </location>
</feature>
<feature type="compositionally biased region" description="Basic and acidic residues" evidence="6">
    <location>
        <begin position="162"/>
        <end position="175"/>
    </location>
</feature>
<reference evidence="8" key="2">
    <citation type="submission" date="2025-08" db="UniProtKB">
        <authorList>
            <consortium name="Ensembl"/>
        </authorList>
    </citation>
    <scope>IDENTIFICATION</scope>
</reference>
<feature type="compositionally biased region" description="Low complexity" evidence="6">
    <location>
        <begin position="246"/>
        <end position="262"/>
    </location>
</feature>
<dbReference type="InterPro" id="IPR036236">
    <property type="entry name" value="Znf_C2H2_sf"/>
</dbReference>
<protein>
    <recommendedName>
        <fullName evidence="7">C2H2-type domain-containing protein</fullName>
    </recommendedName>
</protein>
<feature type="compositionally biased region" description="Polar residues" evidence="6">
    <location>
        <begin position="1066"/>
        <end position="1085"/>
    </location>
</feature>
<feature type="compositionally biased region" description="Polar residues" evidence="6">
    <location>
        <begin position="927"/>
        <end position="944"/>
    </location>
</feature>
<gene>
    <name evidence="8" type="primary">znf831</name>
</gene>
<feature type="compositionally biased region" description="Polar residues" evidence="6">
    <location>
        <begin position="613"/>
        <end position="626"/>
    </location>
</feature>
<reference evidence="8" key="1">
    <citation type="submission" date="2020-06" db="EMBL/GenBank/DDBJ databases">
        <authorList>
            <consortium name="Wellcome Sanger Institute Data Sharing"/>
        </authorList>
    </citation>
    <scope>NUCLEOTIDE SEQUENCE [LARGE SCALE GENOMIC DNA]</scope>
</reference>
<proteinExistence type="predicted"/>
<evidence type="ECO:0000259" key="7">
    <source>
        <dbReference type="PROSITE" id="PS50157"/>
    </source>
</evidence>
<name>A0A8C5HBN8_GOUWI</name>
<dbReference type="InterPro" id="IPR013087">
    <property type="entry name" value="Znf_C2H2_type"/>
</dbReference>
<dbReference type="GO" id="GO:0008270">
    <property type="term" value="F:zinc ion binding"/>
    <property type="evidence" value="ECO:0007669"/>
    <property type="project" value="UniProtKB-KW"/>
</dbReference>
<dbReference type="CTD" id="128611"/>
<evidence type="ECO:0000313" key="9">
    <source>
        <dbReference type="Proteomes" id="UP000694680"/>
    </source>
</evidence>
<feature type="domain" description="C2H2-type" evidence="7">
    <location>
        <begin position="75"/>
        <end position="102"/>
    </location>
</feature>
<feature type="compositionally biased region" description="Polar residues" evidence="6">
    <location>
        <begin position="214"/>
        <end position="224"/>
    </location>
</feature>
<dbReference type="GeneID" id="114463412"/>
<dbReference type="PANTHER" id="PTHR47166:SF1">
    <property type="entry name" value="ZINC FINGER PROTEIN 831"/>
    <property type="match status" value="1"/>
</dbReference>
<dbReference type="Proteomes" id="UP000694680">
    <property type="component" value="Chromosome 5"/>
</dbReference>
<evidence type="ECO:0000313" key="8">
    <source>
        <dbReference type="Ensembl" id="ENSGWIP00000042390.1"/>
    </source>
</evidence>
<dbReference type="Ensembl" id="ENSGWIT00000046002.1">
    <property type="protein sequence ID" value="ENSGWIP00000042390.1"/>
    <property type="gene ID" value="ENSGWIG00000021274.1"/>
</dbReference>
<organism evidence="8 9">
    <name type="scientific">Gouania willdenowi</name>
    <name type="common">Blunt-snouted clingfish</name>
    <name type="synonym">Lepadogaster willdenowi</name>
    <dbReference type="NCBI Taxonomy" id="441366"/>
    <lineage>
        <taxon>Eukaryota</taxon>
        <taxon>Metazoa</taxon>
        <taxon>Chordata</taxon>
        <taxon>Craniata</taxon>
        <taxon>Vertebrata</taxon>
        <taxon>Euteleostomi</taxon>
        <taxon>Actinopterygii</taxon>
        <taxon>Neopterygii</taxon>
        <taxon>Teleostei</taxon>
        <taxon>Neoteleostei</taxon>
        <taxon>Acanthomorphata</taxon>
        <taxon>Ovalentaria</taxon>
        <taxon>Blenniimorphae</taxon>
        <taxon>Blenniiformes</taxon>
        <taxon>Gobiesocoidei</taxon>
        <taxon>Gobiesocidae</taxon>
        <taxon>Gobiesocinae</taxon>
        <taxon>Gouania</taxon>
    </lineage>
</organism>
<dbReference type="PROSITE" id="PS50157">
    <property type="entry name" value="ZINC_FINGER_C2H2_2"/>
    <property type="match status" value="2"/>
</dbReference>
<dbReference type="RefSeq" id="XP_028302758.1">
    <property type="nucleotide sequence ID" value="XM_028446957.1"/>
</dbReference>
<feature type="region of interest" description="Disordered" evidence="6">
    <location>
        <begin position="613"/>
        <end position="637"/>
    </location>
</feature>
<evidence type="ECO:0000256" key="1">
    <source>
        <dbReference type="ARBA" id="ARBA00022723"/>
    </source>
</evidence>
<keyword evidence="1" id="KW-0479">Metal-binding</keyword>
<feature type="compositionally biased region" description="Basic and acidic residues" evidence="6">
    <location>
        <begin position="191"/>
        <end position="209"/>
    </location>
</feature>
<feature type="region of interest" description="Disordered" evidence="6">
    <location>
        <begin position="778"/>
        <end position="797"/>
    </location>
</feature>
<feature type="compositionally biased region" description="Basic and acidic residues" evidence="6">
    <location>
        <begin position="558"/>
        <end position="576"/>
    </location>
</feature>
<feature type="region of interest" description="Disordered" evidence="6">
    <location>
        <begin position="921"/>
        <end position="986"/>
    </location>
</feature>
<dbReference type="OrthoDB" id="6077919at2759"/>
<dbReference type="Gene3D" id="3.30.160.60">
    <property type="entry name" value="Classic Zinc Finger"/>
    <property type="match status" value="2"/>
</dbReference>
<dbReference type="SUPFAM" id="SSF57667">
    <property type="entry name" value="beta-beta-alpha zinc fingers"/>
    <property type="match status" value="1"/>
</dbReference>
<dbReference type="FunFam" id="3.30.160.60:FF:000710">
    <property type="entry name" value="Zinc finger protein 768"/>
    <property type="match status" value="1"/>
</dbReference>
<dbReference type="PANTHER" id="PTHR47166">
    <property type="entry name" value="ZINC FINGER PROTEIN 831"/>
    <property type="match status" value="1"/>
</dbReference>
<keyword evidence="4" id="KW-0862">Zinc</keyword>
<evidence type="ECO:0000256" key="5">
    <source>
        <dbReference type="PROSITE-ProRule" id="PRU00042"/>
    </source>
</evidence>
<dbReference type="PROSITE" id="PS00028">
    <property type="entry name" value="ZINC_FINGER_C2H2_1"/>
    <property type="match status" value="2"/>
</dbReference>
<evidence type="ECO:0000256" key="4">
    <source>
        <dbReference type="ARBA" id="ARBA00022833"/>
    </source>
</evidence>
<dbReference type="SMART" id="SM00355">
    <property type="entry name" value="ZnF_C2H2"/>
    <property type="match status" value="2"/>
</dbReference>
<feature type="region of interest" description="Disordered" evidence="6">
    <location>
        <begin position="878"/>
        <end position="906"/>
    </location>
</feature>